<proteinExistence type="predicted"/>
<evidence type="ECO:0000313" key="2">
    <source>
        <dbReference type="Proteomes" id="UP001555786"/>
    </source>
</evidence>
<evidence type="ECO:0008006" key="3">
    <source>
        <dbReference type="Google" id="ProtNLM"/>
    </source>
</evidence>
<reference evidence="1 2" key="1">
    <citation type="submission" date="2024-07" db="EMBL/GenBank/DDBJ databases">
        <title>Description of Labrys sedimenti sp. nov., isolated from a diclofenac-degrading enrichment culture.</title>
        <authorList>
            <person name="Tancsics A."/>
            <person name="Csepanyi A."/>
        </authorList>
    </citation>
    <scope>NUCLEOTIDE SEQUENCE [LARGE SCALE GENOMIC DNA]</scope>
    <source>
        <strain evidence="1 2">LMG 23578</strain>
    </source>
</reference>
<comment type="caution">
    <text evidence="1">The sequence shown here is derived from an EMBL/GenBank/DDBJ whole genome shotgun (WGS) entry which is preliminary data.</text>
</comment>
<dbReference type="RefSeq" id="WP_367623762.1">
    <property type="nucleotide sequence ID" value="NZ_JBFNQD010000002.1"/>
</dbReference>
<evidence type="ECO:0000313" key="1">
    <source>
        <dbReference type="EMBL" id="MEW9305841.1"/>
    </source>
</evidence>
<keyword evidence="2" id="KW-1185">Reference proteome</keyword>
<dbReference type="Proteomes" id="UP001555786">
    <property type="component" value="Unassembled WGS sequence"/>
</dbReference>
<dbReference type="EMBL" id="JBFNQD010000002">
    <property type="protein sequence ID" value="MEW9305841.1"/>
    <property type="molecule type" value="Genomic_DNA"/>
</dbReference>
<organism evidence="1 2">
    <name type="scientific">Labrys neptuniae</name>
    <dbReference type="NCBI Taxonomy" id="376174"/>
    <lineage>
        <taxon>Bacteria</taxon>
        <taxon>Pseudomonadati</taxon>
        <taxon>Pseudomonadota</taxon>
        <taxon>Alphaproteobacteria</taxon>
        <taxon>Hyphomicrobiales</taxon>
        <taxon>Xanthobacteraceae</taxon>
        <taxon>Labrys</taxon>
    </lineage>
</organism>
<gene>
    <name evidence="1" type="ORF">ABXS05_09865</name>
</gene>
<name>A0ABV3PJY3_9HYPH</name>
<accession>A0ABV3PJY3</accession>
<protein>
    <recommendedName>
        <fullName evidence="3">DUF1795 domain-containing protein</fullName>
    </recommendedName>
</protein>
<sequence>MAALVALPAGLAAQEAVDRLGLPGPLAFDGTEYRLAWSAQPNPTYYKQEYLPADETVTDYTRMVLVELIAGGLDVAGAAKAQVDTLNQRKGKDPLVQMALIRNAPTGEILLDFLISQKNPWGEFTVEWNAYRYVPRGDGVMLFAISRRAYGNAAAKAFLARLKTERPADIAKLARYEIPRLRLQGDSQQAGSPSPPSYGRK</sequence>